<dbReference type="Proteomes" id="UP001172457">
    <property type="component" value="Chromosome 8"/>
</dbReference>
<dbReference type="CDD" id="cd09272">
    <property type="entry name" value="RNase_HI_RT_Ty1"/>
    <property type="match status" value="1"/>
</dbReference>
<dbReference type="AlphaFoldDB" id="A0AA38ST75"/>
<keyword evidence="2" id="KW-1185">Reference proteome</keyword>
<dbReference type="EMBL" id="JARYMX010000008">
    <property type="protein sequence ID" value="KAJ9538797.1"/>
    <property type="molecule type" value="Genomic_DNA"/>
</dbReference>
<evidence type="ECO:0000313" key="2">
    <source>
        <dbReference type="Proteomes" id="UP001172457"/>
    </source>
</evidence>
<gene>
    <name evidence="1" type="ORF">OSB04_031530</name>
</gene>
<feature type="non-terminal residue" evidence="1">
    <location>
        <position position="1"/>
    </location>
</feature>
<organism evidence="1 2">
    <name type="scientific">Centaurea solstitialis</name>
    <name type="common">yellow star-thistle</name>
    <dbReference type="NCBI Taxonomy" id="347529"/>
    <lineage>
        <taxon>Eukaryota</taxon>
        <taxon>Viridiplantae</taxon>
        <taxon>Streptophyta</taxon>
        <taxon>Embryophyta</taxon>
        <taxon>Tracheophyta</taxon>
        <taxon>Spermatophyta</taxon>
        <taxon>Magnoliopsida</taxon>
        <taxon>eudicotyledons</taxon>
        <taxon>Gunneridae</taxon>
        <taxon>Pentapetalae</taxon>
        <taxon>asterids</taxon>
        <taxon>campanulids</taxon>
        <taxon>Asterales</taxon>
        <taxon>Asteraceae</taxon>
        <taxon>Carduoideae</taxon>
        <taxon>Cardueae</taxon>
        <taxon>Centaureinae</taxon>
        <taxon>Centaurea</taxon>
    </lineage>
</organism>
<sequence length="228" mass="25471">MYLASNPVQHQRTKHVEIDLHFVRERVAIGHVRVLHVPSAYQYADIFTKGLPTSLFLDFRNSLNICLPPDQTTGGTIKAKLIHTFERLLVEGSIVVLSKFGVAENSGSYRIINHPCIPTIQNALFGTKLFINDNLKDIIDFKKRLQVEKLVKHVIQAKIITGTDASMITLIPRMRLTPSDKRIPFKIKRKQFPLLGHPRPGCKGGCTGPLQPVTPPRLSGEVAVRVAS</sequence>
<evidence type="ECO:0000313" key="1">
    <source>
        <dbReference type="EMBL" id="KAJ9538797.1"/>
    </source>
</evidence>
<name>A0AA38ST75_9ASTR</name>
<protein>
    <submittedName>
        <fullName evidence="1">Uncharacterized protein</fullName>
    </submittedName>
</protein>
<reference evidence="1" key="1">
    <citation type="submission" date="2023-03" db="EMBL/GenBank/DDBJ databases">
        <title>Chromosome-scale reference genome and RAD-based genetic map of yellow starthistle (Centaurea solstitialis) reveal putative structural variation and QTLs associated with invader traits.</title>
        <authorList>
            <person name="Reatini B."/>
            <person name="Cang F.A."/>
            <person name="Jiang Q."/>
            <person name="Mckibben M.T.W."/>
            <person name="Barker M.S."/>
            <person name="Rieseberg L.H."/>
            <person name="Dlugosch K.M."/>
        </authorList>
    </citation>
    <scope>NUCLEOTIDE SEQUENCE</scope>
    <source>
        <strain evidence="1">CAN-66</strain>
        <tissue evidence="1">Leaf</tissue>
    </source>
</reference>
<proteinExistence type="predicted"/>
<comment type="caution">
    <text evidence="1">The sequence shown here is derived from an EMBL/GenBank/DDBJ whole genome shotgun (WGS) entry which is preliminary data.</text>
</comment>
<accession>A0AA38ST75</accession>